<dbReference type="OrthoDB" id="782779at2"/>
<organism evidence="2 3">
    <name type="scientific">Pelobium manganitolerans</name>
    <dbReference type="NCBI Taxonomy" id="1842495"/>
    <lineage>
        <taxon>Bacteria</taxon>
        <taxon>Pseudomonadati</taxon>
        <taxon>Bacteroidota</taxon>
        <taxon>Sphingobacteriia</taxon>
        <taxon>Sphingobacteriales</taxon>
        <taxon>Sphingobacteriaceae</taxon>
        <taxon>Pelobium</taxon>
    </lineage>
</organism>
<evidence type="ECO:0000313" key="3">
    <source>
        <dbReference type="Proteomes" id="UP000283433"/>
    </source>
</evidence>
<feature type="domain" description="Probable sensor" evidence="1">
    <location>
        <begin position="36"/>
        <end position="122"/>
    </location>
</feature>
<dbReference type="Proteomes" id="UP000283433">
    <property type="component" value="Unassembled WGS sequence"/>
</dbReference>
<name>A0A419S1M2_9SPHI</name>
<accession>A0A419S1M2</accession>
<comment type="caution">
    <text evidence="2">The sequence shown here is derived from an EMBL/GenBank/DDBJ whole genome shotgun (WGS) entry which is preliminary data.</text>
</comment>
<dbReference type="EMBL" id="MBTA01000030">
    <property type="protein sequence ID" value="RKD12384.1"/>
    <property type="molecule type" value="Genomic_DNA"/>
</dbReference>
<keyword evidence="3" id="KW-1185">Reference proteome</keyword>
<dbReference type="InterPro" id="IPR048551">
    <property type="entry name" value="DACNV"/>
</dbReference>
<dbReference type="Pfam" id="PF21751">
    <property type="entry name" value="DACNV"/>
    <property type="match status" value="1"/>
</dbReference>
<evidence type="ECO:0000259" key="1">
    <source>
        <dbReference type="Pfam" id="PF21751"/>
    </source>
</evidence>
<gene>
    <name evidence="2" type="ORF">BCY91_12095</name>
</gene>
<dbReference type="AlphaFoldDB" id="A0A419S1M2"/>
<dbReference type="RefSeq" id="WP_120183206.1">
    <property type="nucleotide sequence ID" value="NZ_MBTA01000030.1"/>
</dbReference>
<protein>
    <recommendedName>
        <fullName evidence="1">Probable sensor domain-containing protein</fullName>
    </recommendedName>
</protein>
<proteinExistence type="predicted"/>
<evidence type="ECO:0000313" key="2">
    <source>
        <dbReference type="EMBL" id="RKD12384.1"/>
    </source>
</evidence>
<reference evidence="2 3" key="1">
    <citation type="submission" date="2016-07" db="EMBL/GenBank/DDBJ databases">
        <title>Genome of Pelobium manganitolerans.</title>
        <authorList>
            <person name="Wu S."/>
            <person name="Wang G."/>
        </authorList>
    </citation>
    <scope>NUCLEOTIDE SEQUENCE [LARGE SCALE GENOMIC DNA]</scope>
    <source>
        <strain evidence="2 3">YS-25</strain>
    </source>
</reference>
<sequence length="379" mass="41718">MASSSYQAAHLASPRIEQHFSDLIAQAGAKGESGFAKAPSTGVIEEIINAAFWASLRKEEGHSPRISIAFLSPQQAEQPLLFGKTLPLTVSALTKLAPGIERAGIHLGVWEQNGELFIWGTVLKIPNYCFVLDVSEPGLIVIKHRRLQGFGKYTNIAVLKGDEIKMLNKDCGRLQECPALVTALLDIHAPCSFNDGVNVQIQLAVSMRAHRHGALLLVVPPQSDDWKQSVVHPLQYPVYPSFDALHLLLTSDTAMHNDQFWQLSLRNEIENIAGLTAIDGATVMSSQHHLYAFGCKIVRKAKAETIEKVLFVEPVLGSKPTQKFIYELGGTRHLAAAQFIADHPQALAMVASQDGHFTIFNWSAQQQMVQAYRIDSLLM</sequence>